<dbReference type="PANTHER" id="PTHR34290">
    <property type="entry name" value="SI:CH73-390P7.2"/>
    <property type="match status" value="1"/>
</dbReference>
<dbReference type="AlphaFoldDB" id="A0AA96JU45"/>
<name>A0AA96JU45_9BACT</name>
<feature type="region of interest" description="Disordered" evidence="1">
    <location>
        <begin position="1"/>
        <end position="24"/>
    </location>
</feature>
<proteinExistence type="predicted"/>
<dbReference type="PANTHER" id="PTHR34290:SF2">
    <property type="entry name" value="OS04G0668800 PROTEIN"/>
    <property type="match status" value="1"/>
</dbReference>
<dbReference type="Proteomes" id="UP001302494">
    <property type="component" value="Chromosome"/>
</dbReference>
<evidence type="ECO:0000256" key="1">
    <source>
        <dbReference type="SAM" id="MobiDB-lite"/>
    </source>
</evidence>
<dbReference type="EMBL" id="CP116968">
    <property type="protein sequence ID" value="WNM60253.1"/>
    <property type="molecule type" value="Genomic_DNA"/>
</dbReference>
<evidence type="ECO:0000313" key="3">
    <source>
        <dbReference type="Proteomes" id="UP001302494"/>
    </source>
</evidence>
<gene>
    <name evidence="2" type="ORF">PQG83_10805</name>
</gene>
<dbReference type="InterPro" id="IPR044691">
    <property type="entry name" value="DCC1_Trx"/>
</dbReference>
<dbReference type="GO" id="GO:0015035">
    <property type="term" value="F:protein-disulfide reductase activity"/>
    <property type="evidence" value="ECO:0007669"/>
    <property type="project" value="InterPro"/>
</dbReference>
<evidence type="ECO:0000313" key="2">
    <source>
        <dbReference type="EMBL" id="WNM60253.1"/>
    </source>
</evidence>
<dbReference type="RefSeq" id="WP_312740749.1">
    <property type="nucleotide sequence ID" value="NZ_CP116968.1"/>
</dbReference>
<keyword evidence="3" id="KW-1185">Reference proteome</keyword>
<reference evidence="2 3" key="1">
    <citation type="submission" date="2023-01" db="EMBL/GenBank/DDBJ databases">
        <title>Cultivation and genomic characterization of new, ubiquitous marine nitrite-oxidizing bacteria from the Nitrospirales.</title>
        <authorList>
            <person name="Mueller A.J."/>
            <person name="Daebeler A."/>
            <person name="Herbold C.W."/>
            <person name="Kirkegaard R.H."/>
            <person name="Daims H."/>
        </authorList>
    </citation>
    <scope>NUCLEOTIDE SEQUENCE [LARGE SCALE GENOMIC DNA]</scope>
    <source>
        <strain evidence="2 3">DK</strain>
    </source>
</reference>
<organism evidence="2 3">
    <name type="scientific">Candidatus Nitrospira neomarina</name>
    <dbReference type="NCBI Taxonomy" id="3020899"/>
    <lineage>
        <taxon>Bacteria</taxon>
        <taxon>Pseudomonadati</taxon>
        <taxon>Nitrospirota</taxon>
        <taxon>Nitrospiria</taxon>
        <taxon>Nitrospirales</taxon>
        <taxon>Nitrospiraceae</taxon>
        <taxon>Nitrospira</taxon>
    </lineage>
</organism>
<sequence length="144" mass="16516">MDKKASTGHCQTSPDVHPKVMPHSGGTKPYPLTVYFDGDCPICRREIDLMKIFNRKKHLEFIDFAASSYHPAEHRLSPCDLGQVIHARWADGTLITGVEVFREMWEAIGLRTLARLARRPTINKLLVRAYDWFARNRLRLTGRG</sequence>
<protein>
    <submittedName>
        <fullName evidence="2">DUF393 domain-containing protein</fullName>
    </submittedName>
</protein>
<accession>A0AA96JU45</accession>
<dbReference type="Pfam" id="PF04134">
    <property type="entry name" value="DCC1-like"/>
    <property type="match status" value="1"/>
</dbReference>
<dbReference type="InterPro" id="IPR007263">
    <property type="entry name" value="DCC1-like"/>
</dbReference>
<dbReference type="KEGG" id="nneo:PQG83_10805"/>